<comment type="caution">
    <text evidence="1">The sequence shown here is derived from an EMBL/GenBank/DDBJ whole genome shotgun (WGS) entry which is preliminary data.</text>
</comment>
<proteinExistence type="predicted"/>
<dbReference type="EMBL" id="MEZY01000055">
    <property type="protein sequence ID" value="OGD62065.1"/>
    <property type="molecule type" value="Genomic_DNA"/>
</dbReference>
<organism evidence="1 2">
    <name type="scientific">Candidatus Berkelbacteria bacterium RIFOXYA2_FULL_43_10</name>
    <dbReference type="NCBI Taxonomy" id="1797472"/>
    <lineage>
        <taxon>Bacteria</taxon>
        <taxon>Candidatus Berkelbacteria</taxon>
    </lineage>
</organism>
<dbReference type="STRING" id="1797472.A2215_00450"/>
<evidence type="ECO:0000313" key="1">
    <source>
        <dbReference type="EMBL" id="OGD62065.1"/>
    </source>
</evidence>
<evidence type="ECO:0000313" key="2">
    <source>
        <dbReference type="Proteomes" id="UP000178583"/>
    </source>
</evidence>
<protein>
    <submittedName>
        <fullName evidence="1">Uncharacterized protein</fullName>
    </submittedName>
</protein>
<dbReference type="AlphaFoldDB" id="A0A1F5E3V0"/>
<sequence length="387" mass="45233">MDLNKSKIIVATHVYATGPSQDLRDYLIEKKIADLLFIGHPLFYDQKFDDSGLERYRRGELLNKKYQKIKKRPEFIEYPLQILKTINWVLRSKKKWDLFVGSDNLNAFSGIILKKLGRVERVVYYVIDYNPHRFGNKIMNWFYHKVDQFCVKRADETWNLSERMSEARAEHFGVKKGNQVTAPIGIWYERFEEGRSSKPEKNCLIFMGHILKKQGVQHVIDAVPEIIKEISDFKFRIIGGGEYLDELKKQAERLKVSKYIDFTGYVESHKDVERLMNTGSLAIAMYDKYDESGKLSYTYYADPGKLKSYLASGLPILLTDVSHNAKEIEEKKCGQIIEQDAKSIAKAVIELMKDEKTLKEYRKNAINYAKQFDWETIFSTQLRRILS</sequence>
<dbReference type="Gene3D" id="3.40.50.2000">
    <property type="entry name" value="Glycogen Phosphorylase B"/>
    <property type="match status" value="2"/>
</dbReference>
<reference evidence="1 2" key="1">
    <citation type="journal article" date="2016" name="Nat. Commun.">
        <title>Thousands of microbial genomes shed light on interconnected biogeochemical processes in an aquifer system.</title>
        <authorList>
            <person name="Anantharaman K."/>
            <person name="Brown C.T."/>
            <person name="Hug L.A."/>
            <person name="Sharon I."/>
            <person name="Castelle C.J."/>
            <person name="Probst A.J."/>
            <person name="Thomas B.C."/>
            <person name="Singh A."/>
            <person name="Wilkins M.J."/>
            <person name="Karaoz U."/>
            <person name="Brodie E.L."/>
            <person name="Williams K.H."/>
            <person name="Hubbard S.S."/>
            <person name="Banfield J.F."/>
        </authorList>
    </citation>
    <scope>NUCLEOTIDE SEQUENCE [LARGE SCALE GENOMIC DNA]</scope>
</reference>
<dbReference type="SUPFAM" id="SSF53756">
    <property type="entry name" value="UDP-Glycosyltransferase/glycogen phosphorylase"/>
    <property type="match status" value="1"/>
</dbReference>
<accession>A0A1F5E3V0</accession>
<dbReference type="PANTHER" id="PTHR12526">
    <property type="entry name" value="GLYCOSYLTRANSFERASE"/>
    <property type="match status" value="1"/>
</dbReference>
<gene>
    <name evidence="1" type="ORF">A2215_00450</name>
</gene>
<dbReference type="Proteomes" id="UP000178583">
    <property type="component" value="Unassembled WGS sequence"/>
</dbReference>
<dbReference type="Pfam" id="PF13692">
    <property type="entry name" value="Glyco_trans_1_4"/>
    <property type="match status" value="1"/>
</dbReference>
<name>A0A1F5E3V0_9BACT</name>